<evidence type="ECO:0008006" key="5">
    <source>
        <dbReference type="Google" id="ProtNLM"/>
    </source>
</evidence>
<feature type="chain" id="PRO_5013398854" description="DUF4232 domain-containing protein" evidence="2">
    <location>
        <begin position="36"/>
        <end position="164"/>
    </location>
</feature>
<proteinExistence type="predicted"/>
<evidence type="ECO:0000256" key="2">
    <source>
        <dbReference type="SAM" id="SignalP"/>
    </source>
</evidence>
<name>A0A291RKK6_9NOCA</name>
<dbReference type="EMBL" id="CP023778">
    <property type="protein sequence ID" value="ATL67828.1"/>
    <property type="molecule type" value="Genomic_DNA"/>
</dbReference>
<organism evidence="3 4">
    <name type="scientific">Nocardia terpenica</name>
    <dbReference type="NCBI Taxonomy" id="455432"/>
    <lineage>
        <taxon>Bacteria</taxon>
        <taxon>Bacillati</taxon>
        <taxon>Actinomycetota</taxon>
        <taxon>Actinomycetes</taxon>
        <taxon>Mycobacteriales</taxon>
        <taxon>Nocardiaceae</taxon>
        <taxon>Nocardia</taxon>
    </lineage>
</organism>
<evidence type="ECO:0000313" key="3">
    <source>
        <dbReference type="EMBL" id="ATL67828.1"/>
    </source>
</evidence>
<dbReference type="KEGG" id="ntp:CRH09_18140"/>
<feature type="region of interest" description="Disordered" evidence="1">
    <location>
        <begin position="100"/>
        <end position="129"/>
    </location>
</feature>
<protein>
    <recommendedName>
        <fullName evidence="5">DUF4232 domain-containing protein</fullName>
    </recommendedName>
</protein>
<dbReference type="AlphaFoldDB" id="A0A291RKK6"/>
<reference evidence="3 4" key="1">
    <citation type="submission" date="2017-10" db="EMBL/GenBank/DDBJ databases">
        <title>Comparative genomics between pathogenic Norcardia.</title>
        <authorList>
            <person name="Zeng L."/>
        </authorList>
    </citation>
    <scope>NUCLEOTIDE SEQUENCE [LARGE SCALE GENOMIC DNA]</scope>
    <source>
        <strain evidence="3 4">NC_YFY_NT001</strain>
    </source>
</reference>
<keyword evidence="2" id="KW-0732">Signal</keyword>
<evidence type="ECO:0000256" key="1">
    <source>
        <dbReference type="SAM" id="MobiDB-lite"/>
    </source>
</evidence>
<feature type="signal peptide" evidence="2">
    <location>
        <begin position="1"/>
        <end position="35"/>
    </location>
</feature>
<dbReference type="Proteomes" id="UP000221961">
    <property type="component" value="Chromosome"/>
</dbReference>
<sequence>MSLKNGRAQRFSVRTGVVAAATIGAVIGLTGPAAAGTTDPAVQFTPTLTRLPGSNCAAIINAETTPQPRSGEFAVKVTITRTGESCGAFRIAVNWRNLDSGSTGGQSDRVDENGVLEQPGGVITGMGMGPGRGRVEAWIDPTDESYPQRQDLEHIAGTVSVTLG</sequence>
<gene>
    <name evidence="3" type="ORF">CRH09_18140</name>
</gene>
<accession>A0A291RKK6</accession>
<evidence type="ECO:0000313" key="4">
    <source>
        <dbReference type="Proteomes" id="UP000221961"/>
    </source>
</evidence>